<evidence type="ECO:0000313" key="1">
    <source>
        <dbReference type="EMBL" id="KHT54248.1"/>
    </source>
</evidence>
<dbReference type="Proteomes" id="UP000031197">
    <property type="component" value="Unassembled WGS sequence"/>
</dbReference>
<dbReference type="OrthoDB" id="7585928at2"/>
<dbReference type="AlphaFoldDB" id="A0A0B3YB16"/>
<proteinExistence type="predicted"/>
<gene>
    <name evidence="1" type="ORF">RJ41_06890</name>
</gene>
<evidence type="ECO:0000313" key="2">
    <source>
        <dbReference type="Proteomes" id="UP000031197"/>
    </source>
</evidence>
<reference evidence="1 2" key="1">
    <citation type="submission" date="2014-12" db="EMBL/GenBank/DDBJ databases">
        <title>Genome sequencing of Alteromonas marina AD001.</title>
        <authorList>
            <person name="Adrian T.G.S."/>
            <person name="Chan K.G."/>
        </authorList>
    </citation>
    <scope>NUCLEOTIDE SEQUENCE [LARGE SCALE GENOMIC DNA]</scope>
    <source>
        <strain evidence="1 2">AD001</strain>
    </source>
</reference>
<sequence>MPVTYKKKVAVLTGHCEIEEAETLFSWLTEDASRQLNLKTLTTAHTAVFQVLLCLRPKVSVQPESSELYWIVEMLQSDNNKVWCE</sequence>
<dbReference type="RefSeq" id="WP_039218621.1">
    <property type="nucleotide sequence ID" value="NZ_JWLW01000012.1"/>
</dbReference>
<keyword evidence="2" id="KW-1185">Reference proteome</keyword>
<accession>A0A0B3YB16</accession>
<organism evidence="1 2">
    <name type="scientific">Alteromonas marina</name>
    <dbReference type="NCBI Taxonomy" id="203795"/>
    <lineage>
        <taxon>Bacteria</taxon>
        <taxon>Pseudomonadati</taxon>
        <taxon>Pseudomonadota</taxon>
        <taxon>Gammaproteobacteria</taxon>
        <taxon>Alteromonadales</taxon>
        <taxon>Alteromonadaceae</taxon>
        <taxon>Alteromonas/Salinimonas group</taxon>
        <taxon>Alteromonas</taxon>
    </lineage>
</organism>
<protein>
    <submittedName>
        <fullName evidence="1">Uncharacterized protein</fullName>
    </submittedName>
</protein>
<comment type="caution">
    <text evidence="1">The sequence shown here is derived from an EMBL/GenBank/DDBJ whole genome shotgun (WGS) entry which is preliminary data.</text>
</comment>
<dbReference type="EMBL" id="JWLW01000012">
    <property type="protein sequence ID" value="KHT54248.1"/>
    <property type="molecule type" value="Genomic_DNA"/>
</dbReference>
<name>A0A0B3YB16_9ALTE</name>